<feature type="coiled-coil region" evidence="1">
    <location>
        <begin position="1031"/>
        <end position="1058"/>
    </location>
</feature>
<evidence type="ECO:0000256" key="2">
    <source>
        <dbReference type="SAM" id="MobiDB-lite"/>
    </source>
</evidence>
<feature type="region of interest" description="Disordered" evidence="2">
    <location>
        <begin position="454"/>
        <end position="475"/>
    </location>
</feature>
<reference evidence="5" key="1">
    <citation type="journal article" date="2019" name="Int. J. Syst. Evol. Microbiol.">
        <title>The Global Catalogue of Microorganisms (GCM) 10K type strain sequencing project: providing services to taxonomists for standard genome sequencing and annotation.</title>
        <authorList>
            <consortium name="The Broad Institute Genomics Platform"/>
            <consortium name="The Broad Institute Genome Sequencing Center for Infectious Disease"/>
            <person name="Wu L."/>
            <person name="Ma J."/>
        </authorList>
    </citation>
    <scope>NUCLEOTIDE SEQUENCE [LARGE SCALE GENOMIC DNA]</scope>
    <source>
        <strain evidence="5">CCUG 58938</strain>
    </source>
</reference>
<feature type="region of interest" description="Disordered" evidence="2">
    <location>
        <begin position="1002"/>
        <end position="1027"/>
    </location>
</feature>
<organism evidence="4 5">
    <name type="scientific">Ohtaekwangia kribbensis</name>
    <dbReference type="NCBI Taxonomy" id="688913"/>
    <lineage>
        <taxon>Bacteria</taxon>
        <taxon>Pseudomonadati</taxon>
        <taxon>Bacteroidota</taxon>
        <taxon>Cytophagia</taxon>
        <taxon>Cytophagales</taxon>
        <taxon>Fulvivirgaceae</taxon>
        <taxon>Ohtaekwangia</taxon>
    </lineage>
</organism>
<sequence>MNIFKWSGCLFALFVSHLSIYAQVVQTPVYENSHFRYSLKTEPLTTSITANNVTSGSAIATDFTSDVTMPAELNISKRNIVSALFNMKVNLGDDYAFGPAGTTLDFKYKITFTIKGFNGSAEVPNVFDAAAYELIIENGKPEAVFAKDFTQFTDLTTNSVDASDFLFQRFSIENVTITPLVTAASASSTQAEMLAMIANKIRFELSYDIVYGLDVTSTSVKPVLTSLKAMKQIFKQVTFDWDNSGYEFPNYEFQLLRLYNNQEATAASEKDITADVDWSKALRIETQSSATSLTLTMPEGTGFYVWRVRPIGTFYDGGIANDLNYSDNNWSVNPGNVSGIHIQFSDTEGILYNGGDSDAYFYYEDSEADKNWIYSRTFTEENKVSENVVFATPLQQVRQTQSYRASKDNTLITQTIPDNTGRPALTTMGVPVPGKLGEYKENLVQRPSDNKVYTADDYDNASNYRNPSKVEQTNSPLNYYSNQNPDLNIPDAEGYPFQRTLFHNDGTTRVLEQSGVGKKHMISDANDSGKTIKTLYGTASEEELIALFGDEAPDAESVLTTYTIDQNNTASISYMSKEGKVIATGLSFQDGEGNILDPLKDEGNASSKKTVSDVITQNITTQSGFVSSKRIALLQSSPLNINYKVKCQDLENNCLDLSLDCKYKVKVIIHNVENPNATIVLPEQDLGASVACTPDANGVEYKMVSWSQQTLSPGTYVIEKILQAGEPTIAIESKTKAEKQIMPLINKITGWLEGVDCEAELQDFYTKLSDIKNDVNNAFAGGSSCDAACVVSKYSLGDFILTPEHKIDIYNNTAGNPMRLEISSPCCGVMSVSVAYVPPFRCPAVVEQVDANHNGVFDVNPDFIDNPGATEYFPDFEGYAWSLLKECVSSDFSRDIFYQKYMLGWSTPGDFNKMIYHMLTDKYNAQGVESVEGTQNASGAPPVASKDDCGNPIVNTGILCDANTNNCTQYTCSQLIDCWTQQIVLLRSSMCGDGTLSGKANVSNSTDDAAGETVGEGKTHDNHFNDNFSDVKLSRRKKRKLKKKIAKAMRDLSASQADVEYTGFLVKDFLECTGYKFAKILTADDPQPLPGDVSGATSYNVPFTGAGTSTPSCPSGGCKKWPYNPTVVNGVATWPEIIVVPAAGGIPAKRMKDYFPHIKDPLYAFKYFEYPETERIREIEVLTCYSDPNDCFEIVNGVKTKIPCCFVKNSDGTFNRDFCETGVSVGNGNGNYSSANGTYDLKFYAKEFCDLGKVVCPYTATGWSAGQRYTFYNMLNTYRPQDFEGEDNDQVIETEADYTINPMGIYNEDTNPIGLEPQEIADWKEWNGITTELPANQYPTVVKFDMMKMTKSCEGKCDERRSEFRNKLLLSFTQNGYVIGGCKGADTDNVVPEEDIDLLVDEIIAQCKSQCMISTYQLDTRSCRKINTDAITLGPTNTNIEVEYGVGGCTGNCPGNVPGCQDASCDPSSGKCPATSTTLSRCEQKKWKQVMTWDFEIDMPSKLDADGNATPDGSRKFNCIANPNMADYTELPNSINTGVPDINNFKTAKTVSPAVEINLSLPAKN</sequence>
<comment type="caution">
    <text evidence="4">The sequence shown here is derived from an EMBL/GenBank/DDBJ whole genome shotgun (WGS) entry which is preliminary data.</text>
</comment>
<dbReference type="EMBL" id="JBHTKA010000007">
    <property type="protein sequence ID" value="MFD1001329.1"/>
    <property type="molecule type" value="Genomic_DNA"/>
</dbReference>
<gene>
    <name evidence="4" type="ORF">ACFQ21_18510</name>
</gene>
<feature type="compositionally biased region" description="Polar residues" evidence="2">
    <location>
        <begin position="460"/>
        <end position="475"/>
    </location>
</feature>
<feature type="compositionally biased region" description="Basic and acidic residues" evidence="2">
    <location>
        <begin position="1015"/>
        <end position="1024"/>
    </location>
</feature>
<evidence type="ECO:0000256" key="1">
    <source>
        <dbReference type="SAM" id="Coils"/>
    </source>
</evidence>
<keyword evidence="5" id="KW-1185">Reference proteome</keyword>
<accession>A0ABW3K4Y9</accession>
<feature type="chain" id="PRO_5046322228" evidence="3">
    <location>
        <begin position="23"/>
        <end position="1565"/>
    </location>
</feature>
<evidence type="ECO:0000313" key="5">
    <source>
        <dbReference type="Proteomes" id="UP001597112"/>
    </source>
</evidence>
<feature type="signal peptide" evidence="3">
    <location>
        <begin position="1"/>
        <end position="22"/>
    </location>
</feature>
<name>A0ABW3K4Y9_9BACT</name>
<dbReference type="Proteomes" id="UP001597112">
    <property type="component" value="Unassembled WGS sequence"/>
</dbReference>
<dbReference type="RefSeq" id="WP_377580927.1">
    <property type="nucleotide sequence ID" value="NZ_JBHTKA010000007.1"/>
</dbReference>
<evidence type="ECO:0000256" key="3">
    <source>
        <dbReference type="SAM" id="SignalP"/>
    </source>
</evidence>
<proteinExistence type="predicted"/>
<evidence type="ECO:0000313" key="4">
    <source>
        <dbReference type="EMBL" id="MFD1001329.1"/>
    </source>
</evidence>
<keyword evidence="1" id="KW-0175">Coiled coil</keyword>
<keyword evidence="3" id="KW-0732">Signal</keyword>
<protein>
    <submittedName>
        <fullName evidence="4">Uncharacterized protein</fullName>
    </submittedName>
</protein>